<accession>A0AA37T9E6</accession>
<feature type="signal peptide" evidence="1">
    <location>
        <begin position="1"/>
        <end position="25"/>
    </location>
</feature>
<sequence>MLRPIRTAVLACLTSLAVATSAALAAAPLELHPTPEVELPFGDAPGFPAGPGSDVIASNCTACHSADHTLNQPSLSREEWHTVVDKMITAYKAPITPEDAKVIVDYLARVKGEP</sequence>
<dbReference type="AlphaFoldDB" id="A0AA37T9E6"/>
<evidence type="ECO:0000259" key="2">
    <source>
        <dbReference type="Pfam" id="PF09098"/>
    </source>
</evidence>
<dbReference type="Pfam" id="PF09098">
    <property type="entry name" value="Dehyd-heme_bind"/>
    <property type="match status" value="1"/>
</dbReference>
<name>A0AA37T9E6_9HYPH</name>
<feature type="domain" description="Quinohemoprotein amine dehydrogenase alpha subunit haem binding" evidence="2">
    <location>
        <begin position="52"/>
        <end position="112"/>
    </location>
</feature>
<keyword evidence="1" id="KW-0732">Signal</keyword>
<dbReference type="GO" id="GO:0009055">
    <property type="term" value="F:electron transfer activity"/>
    <property type="evidence" value="ECO:0007669"/>
    <property type="project" value="InterPro"/>
</dbReference>
<organism evidence="3 4">
    <name type="scientific">Methylobacterium tardum</name>
    <dbReference type="NCBI Taxonomy" id="374432"/>
    <lineage>
        <taxon>Bacteria</taxon>
        <taxon>Pseudomonadati</taxon>
        <taxon>Pseudomonadota</taxon>
        <taxon>Alphaproteobacteria</taxon>
        <taxon>Hyphomicrobiales</taxon>
        <taxon>Methylobacteriaceae</taxon>
        <taxon>Methylobacterium</taxon>
    </lineage>
</organism>
<dbReference type="Gene3D" id="1.10.760.10">
    <property type="entry name" value="Cytochrome c-like domain"/>
    <property type="match status" value="1"/>
</dbReference>
<evidence type="ECO:0000256" key="1">
    <source>
        <dbReference type="SAM" id="SignalP"/>
    </source>
</evidence>
<dbReference type="InterPro" id="IPR015182">
    <property type="entry name" value="QH-AmDH_asu_heme-bd_dom"/>
</dbReference>
<evidence type="ECO:0000313" key="4">
    <source>
        <dbReference type="Proteomes" id="UP001157440"/>
    </source>
</evidence>
<comment type="caution">
    <text evidence="3">The sequence shown here is derived from an EMBL/GenBank/DDBJ whole genome shotgun (WGS) entry which is preliminary data.</text>
</comment>
<dbReference type="EMBL" id="BSPL01000011">
    <property type="protein sequence ID" value="GLS69321.1"/>
    <property type="molecule type" value="Genomic_DNA"/>
</dbReference>
<dbReference type="InterPro" id="IPR036909">
    <property type="entry name" value="Cyt_c-like_dom_sf"/>
</dbReference>
<dbReference type="SUPFAM" id="SSF46626">
    <property type="entry name" value="Cytochrome c"/>
    <property type="match status" value="1"/>
</dbReference>
<dbReference type="Proteomes" id="UP001157440">
    <property type="component" value="Unassembled WGS sequence"/>
</dbReference>
<dbReference type="GO" id="GO:0020037">
    <property type="term" value="F:heme binding"/>
    <property type="evidence" value="ECO:0007669"/>
    <property type="project" value="InterPro"/>
</dbReference>
<reference evidence="4" key="1">
    <citation type="journal article" date="2019" name="Int. J. Syst. Evol. Microbiol.">
        <title>The Global Catalogue of Microorganisms (GCM) 10K type strain sequencing project: providing services to taxonomists for standard genome sequencing and annotation.</title>
        <authorList>
            <consortium name="The Broad Institute Genomics Platform"/>
            <consortium name="The Broad Institute Genome Sequencing Center for Infectious Disease"/>
            <person name="Wu L."/>
            <person name="Ma J."/>
        </authorList>
    </citation>
    <scope>NUCLEOTIDE SEQUENCE [LARGE SCALE GENOMIC DNA]</scope>
    <source>
        <strain evidence="4">NBRC 103632</strain>
    </source>
</reference>
<dbReference type="RefSeq" id="WP_238194881.1">
    <property type="nucleotide sequence ID" value="NZ_BPQZ01000002.1"/>
</dbReference>
<proteinExistence type="predicted"/>
<protein>
    <recommendedName>
        <fullName evidence="2">Quinohemoprotein amine dehydrogenase alpha subunit haem binding domain-containing protein</fullName>
    </recommendedName>
</protein>
<keyword evidence="4" id="KW-1185">Reference proteome</keyword>
<gene>
    <name evidence="3" type="ORF">GCM10007890_13340</name>
</gene>
<evidence type="ECO:0000313" key="3">
    <source>
        <dbReference type="EMBL" id="GLS69321.1"/>
    </source>
</evidence>
<feature type="chain" id="PRO_5041281620" description="Quinohemoprotein amine dehydrogenase alpha subunit haem binding domain-containing protein" evidence="1">
    <location>
        <begin position="26"/>
        <end position="114"/>
    </location>
</feature>